<dbReference type="PANTHER" id="PTHR34472">
    <property type="entry name" value="SULFUR CARRIER PROTEIN THIS"/>
    <property type="match status" value="1"/>
</dbReference>
<dbReference type="InterPro" id="IPR003749">
    <property type="entry name" value="ThiS/MoaD-like"/>
</dbReference>
<dbReference type="EMBL" id="DOTR01000011">
    <property type="protein sequence ID" value="HCA00969.1"/>
    <property type="molecule type" value="Genomic_DNA"/>
</dbReference>
<dbReference type="Gene3D" id="3.10.20.30">
    <property type="match status" value="1"/>
</dbReference>
<dbReference type="InterPro" id="IPR010035">
    <property type="entry name" value="Thi_S"/>
</dbReference>
<dbReference type="Pfam" id="PF02597">
    <property type="entry name" value="ThiS"/>
    <property type="match status" value="1"/>
</dbReference>
<gene>
    <name evidence="1" type="primary">thiS</name>
    <name evidence="1" type="ORF">DEO68_02020</name>
</gene>
<dbReference type="PANTHER" id="PTHR34472:SF1">
    <property type="entry name" value="SULFUR CARRIER PROTEIN THIS"/>
    <property type="match status" value="1"/>
</dbReference>
<comment type="caution">
    <text evidence="1">The sequence shown here is derived from an EMBL/GenBank/DDBJ whole genome shotgun (WGS) entry which is preliminary data.</text>
</comment>
<reference evidence="1" key="1">
    <citation type="journal article" date="2018" name="Nat. Biotechnol.">
        <title>A standardized bacterial taxonomy based on genome phylogeny substantially revises the tree of life.</title>
        <authorList>
            <person name="Parks D.H."/>
            <person name="Chuvochina M."/>
            <person name="Waite D.W."/>
            <person name="Rinke C."/>
            <person name="Skarshewski A."/>
            <person name="Chaumeil P.A."/>
            <person name="Hugenholtz P."/>
        </authorList>
    </citation>
    <scope>NUCLEOTIDE SEQUENCE [LARGE SCALE GENOMIC DNA]</scope>
    <source>
        <strain evidence="1">UBA11284</strain>
    </source>
</reference>
<dbReference type="KEGG" id="hcs:FF32_05455"/>
<dbReference type="AlphaFoldDB" id="A0A060B1K5"/>
<name>A0A060B1K5_9GAMM</name>
<accession>A0A060B1K5</accession>
<dbReference type="HOGENOM" id="CLU_174611_3_0_6"/>
<dbReference type="SUPFAM" id="SSF54285">
    <property type="entry name" value="MoaD/ThiS"/>
    <property type="match status" value="1"/>
</dbReference>
<evidence type="ECO:0000313" key="1">
    <source>
        <dbReference type="EMBL" id="HCA00969.1"/>
    </source>
</evidence>
<dbReference type="InterPro" id="IPR016155">
    <property type="entry name" value="Mopterin_synth/thiamin_S_b"/>
</dbReference>
<proteinExistence type="predicted"/>
<dbReference type="CDD" id="cd00565">
    <property type="entry name" value="Ubl_ThiS"/>
    <property type="match status" value="1"/>
</dbReference>
<dbReference type="NCBIfam" id="TIGR01683">
    <property type="entry name" value="thiS"/>
    <property type="match status" value="1"/>
</dbReference>
<sequence>MPTPNESIQLTLNGESHTLAAGLSAADLIEQLGLTGRRIAVEINEQIVPKSQLAQTHLANGDQIEVVHAIGGG</sequence>
<organism evidence="1">
    <name type="scientific">Halomonas campaniensis</name>
    <dbReference type="NCBI Taxonomy" id="213554"/>
    <lineage>
        <taxon>Bacteria</taxon>
        <taxon>Pseudomonadati</taxon>
        <taxon>Pseudomonadota</taxon>
        <taxon>Gammaproteobacteria</taxon>
        <taxon>Oceanospirillales</taxon>
        <taxon>Halomonadaceae</taxon>
        <taxon>Halomonas</taxon>
    </lineage>
</organism>
<dbReference type="OrthoDB" id="9800283at2"/>
<protein>
    <submittedName>
        <fullName evidence="1">Thiamine biosynthesis protein ThiS</fullName>
    </submittedName>
</protein>
<dbReference type="InterPro" id="IPR012675">
    <property type="entry name" value="Beta-grasp_dom_sf"/>
</dbReference>